<feature type="transmembrane region" description="Helical" evidence="2">
    <location>
        <begin position="157"/>
        <end position="180"/>
    </location>
</feature>
<accession>A0ABQ8TQT1</accession>
<feature type="compositionally biased region" description="Acidic residues" evidence="1">
    <location>
        <begin position="244"/>
        <end position="256"/>
    </location>
</feature>
<name>A0ABQ8TQT1_PERAM</name>
<reference evidence="3 4" key="1">
    <citation type="journal article" date="2022" name="Allergy">
        <title>Genome assembly and annotation of Periplaneta americana reveal a comprehensive cockroach allergen profile.</title>
        <authorList>
            <person name="Wang L."/>
            <person name="Xiong Q."/>
            <person name="Saelim N."/>
            <person name="Wang L."/>
            <person name="Nong W."/>
            <person name="Wan A.T."/>
            <person name="Shi M."/>
            <person name="Liu X."/>
            <person name="Cao Q."/>
            <person name="Hui J.H.L."/>
            <person name="Sookrung N."/>
            <person name="Leung T.F."/>
            <person name="Tungtrongchitr A."/>
            <person name="Tsui S.K.W."/>
        </authorList>
    </citation>
    <scope>NUCLEOTIDE SEQUENCE [LARGE SCALE GENOMIC DNA]</scope>
    <source>
        <strain evidence="3">PWHHKU_190912</strain>
    </source>
</reference>
<dbReference type="EMBL" id="JAJSOF020000005">
    <property type="protein sequence ID" value="KAJ4447964.1"/>
    <property type="molecule type" value="Genomic_DNA"/>
</dbReference>
<comment type="caution">
    <text evidence="3">The sequence shown here is derived from an EMBL/GenBank/DDBJ whole genome shotgun (WGS) entry which is preliminary data.</text>
</comment>
<evidence type="ECO:0000313" key="4">
    <source>
        <dbReference type="Proteomes" id="UP001148838"/>
    </source>
</evidence>
<evidence type="ECO:0000313" key="3">
    <source>
        <dbReference type="EMBL" id="KAJ4447964.1"/>
    </source>
</evidence>
<evidence type="ECO:0000256" key="1">
    <source>
        <dbReference type="SAM" id="MobiDB-lite"/>
    </source>
</evidence>
<sequence>MGESRNAYRVLVGRPEGKRPLGRPRRRWEDNIKMDLREVGYDRDWINRWRAYVRAAMNLRAMGALAFGNYLEEFLRKPEKLRAIYALLIGVNLEIYHISKDKWNEVYIGMIIYALLEMTVNLMLVISAYKWNKSKALDIKNKSEALILCKWHVNPTFALVSAIRMVLSCITLSVVSYIVYNWPLSREVEQMEQNPQQPPLQNENDENVEQGDQNIIGSIRVILGRLAPFFTWITRRNDYQQLEEQQDVENQDDDAQQDQQIQS</sequence>
<feature type="region of interest" description="Disordered" evidence="1">
    <location>
        <begin position="243"/>
        <end position="263"/>
    </location>
</feature>
<proteinExistence type="predicted"/>
<keyword evidence="2" id="KW-1133">Transmembrane helix</keyword>
<evidence type="ECO:0000256" key="2">
    <source>
        <dbReference type="SAM" id="Phobius"/>
    </source>
</evidence>
<keyword evidence="2" id="KW-0812">Transmembrane</keyword>
<keyword evidence="4" id="KW-1185">Reference proteome</keyword>
<feature type="transmembrane region" description="Helical" evidence="2">
    <location>
        <begin position="106"/>
        <end position="129"/>
    </location>
</feature>
<dbReference type="Proteomes" id="UP001148838">
    <property type="component" value="Unassembled WGS sequence"/>
</dbReference>
<gene>
    <name evidence="3" type="ORF">ANN_09974</name>
</gene>
<keyword evidence="2" id="KW-0472">Membrane</keyword>
<protein>
    <submittedName>
        <fullName evidence="3">Uncharacterized protein</fullName>
    </submittedName>
</protein>
<organism evidence="3 4">
    <name type="scientific">Periplaneta americana</name>
    <name type="common">American cockroach</name>
    <name type="synonym">Blatta americana</name>
    <dbReference type="NCBI Taxonomy" id="6978"/>
    <lineage>
        <taxon>Eukaryota</taxon>
        <taxon>Metazoa</taxon>
        <taxon>Ecdysozoa</taxon>
        <taxon>Arthropoda</taxon>
        <taxon>Hexapoda</taxon>
        <taxon>Insecta</taxon>
        <taxon>Pterygota</taxon>
        <taxon>Neoptera</taxon>
        <taxon>Polyneoptera</taxon>
        <taxon>Dictyoptera</taxon>
        <taxon>Blattodea</taxon>
        <taxon>Blattoidea</taxon>
        <taxon>Blattidae</taxon>
        <taxon>Blattinae</taxon>
        <taxon>Periplaneta</taxon>
    </lineage>
</organism>